<organism evidence="3 4">
    <name type="scientific">Candidatus Iainarchaeum sp</name>
    <dbReference type="NCBI Taxonomy" id="3101447"/>
    <lineage>
        <taxon>Archaea</taxon>
        <taxon>Candidatus Iainarchaeota</taxon>
        <taxon>Candidatus Iainarchaeia</taxon>
        <taxon>Candidatus Iainarchaeales</taxon>
        <taxon>Candidatus Iainarchaeaceae</taxon>
        <taxon>Candidatus Iainarchaeum</taxon>
    </lineage>
</organism>
<dbReference type="Proteomes" id="UP000732298">
    <property type="component" value="Unassembled WGS sequence"/>
</dbReference>
<accession>A0A8T3YIB7</accession>
<proteinExistence type="predicted"/>
<keyword evidence="2" id="KW-0472">Membrane</keyword>
<sequence>MEKDKIIAATLVAALIFLVVAFIGLVAITGFVFLASGNSDTNSDDTPAINSVVVDANKLKDSNSVSGADSNANADANSQKEPAAPVCGNKVKETGEACEADSECSASQLCKSCKCEDKPPEIKAAPDISIVESSMLYQCITKGGKKGLGIKYIEFKNSGSSDYEVNGILTVSSSVGSVSDKITSNATKSFTIKAGQAYTDFYISKIPGVEPPPFLFLGNGPSKPTIKIDFGNKQYVEKTYTLSTAEFEKGGGVSGSCP</sequence>
<comment type="caution">
    <text evidence="3">The sequence shown here is derived from an EMBL/GenBank/DDBJ whole genome shotgun (WGS) entry which is preliminary data.</text>
</comment>
<protein>
    <submittedName>
        <fullName evidence="3">Uncharacterized protein</fullName>
    </submittedName>
</protein>
<feature type="compositionally biased region" description="Low complexity" evidence="1">
    <location>
        <begin position="63"/>
        <end position="77"/>
    </location>
</feature>
<evidence type="ECO:0000313" key="4">
    <source>
        <dbReference type="Proteomes" id="UP000732298"/>
    </source>
</evidence>
<keyword evidence="2" id="KW-0812">Transmembrane</keyword>
<feature type="transmembrane region" description="Helical" evidence="2">
    <location>
        <begin position="7"/>
        <end position="34"/>
    </location>
</feature>
<reference evidence="3" key="1">
    <citation type="submission" date="2020-07" db="EMBL/GenBank/DDBJ databases">
        <title>Huge and variable diversity of episymbiotic CPR bacteria and DPANN archaea in groundwater ecosystems.</title>
        <authorList>
            <person name="He C.Y."/>
            <person name="Keren R."/>
            <person name="Whittaker M."/>
            <person name="Farag I.F."/>
            <person name="Doudna J."/>
            <person name="Cate J.H.D."/>
            <person name="Banfield J.F."/>
        </authorList>
    </citation>
    <scope>NUCLEOTIDE SEQUENCE</scope>
    <source>
        <strain evidence="3">NC_groundwater_1296_Ag_S-0.2um_52_80</strain>
    </source>
</reference>
<evidence type="ECO:0000313" key="3">
    <source>
        <dbReference type="EMBL" id="MBI4210003.1"/>
    </source>
</evidence>
<gene>
    <name evidence="3" type="ORF">HY544_00655</name>
</gene>
<dbReference type="AlphaFoldDB" id="A0A8T3YIB7"/>
<name>A0A8T3YIB7_9ARCH</name>
<evidence type="ECO:0000256" key="1">
    <source>
        <dbReference type="SAM" id="MobiDB-lite"/>
    </source>
</evidence>
<keyword evidence="2" id="KW-1133">Transmembrane helix</keyword>
<feature type="region of interest" description="Disordered" evidence="1">
    <location>
        <begin position="63"/>
        <end position="85"/>
    </location>
</feature>
<dbReference type="EMBL" id="JACQPB010000005">
    <property type="protein sequence ID" value="MBI4210003.1"/>
    <property type="molecule type" value="Genomic_DNA"/>
</dbReference>
<evidence type="ECO:0000256" key="2">
    <source>
        <dbReference type="SAM" id="Phobius"/>
    </source>
</evidence>